<sequence>MEVVAACLVTHRVVLDTTIACGCSSPVPEEAASADPRAFTSCLTFSLGPYF</sequence>
<dbReference type="EMBL" id="KL142387">
    <property type="protein sequence ID" value="KDR72962.1"/>
    <property type="molecule type" value="Genomic_DNA"/>
</dbReference>
<evidence type="ECO:0000313" key="2">
    <source>
        <dbReference type="Proteomes" id="UP000027222"/>
    </source>
</evidence>
<organism evidence="1 2">
    <name type="scientific">Galerina marginata (strain CBS 339.88)</name>
    <dbReference type="NCBI Taxonomy" id="685588"/>
    <lineage>
        <taxon>Eukaryota</taxon>
        <taxon>Fungi</taxon>
        <taxon>Dikarya</taxon>
        <taxon>Basidiomycota</taxon>
        <taxon>Agaricomycotina</taxon>
        <taxon>Agaricomycetes</taxon>
        <taxon>Agaricomycetidae</taxon>
        <taxon>Agaricales</taxon>
        <taxon>Agaricineae</taxon>
        <taxon>Strophariaceae</taxon>
        <taxon>Galerina</taxon>
    </lineage>
</organism>
<dbReference type="AlphaFoldDB" id="A0A067SSH2"/>
<gene>
    <name evidence="1" type="ORF">GALMADRAFT_252325</name>
</gene>
<keyword evidence="2" id="KW-1185">Reference proteome</keyword>
<dbReference type="Proteomes" id="UP000027222">
    <property type="component" value="Unassembled WGS sequence"/>
</dbReference>
<reference evidence="2" key="1">
    <citation type="journal article" date="2014" name="Proc. Natl. Acad. Sci. U.S.A.">
        <title>Extensive sampling of basidiomycete genomes demonstrates inadequacy of the white-rot/brown-rot paradigm for wood decay fungi.</title>
        <authorList>
            <person name="Riley R."/>
            <person name="Salamov A.A."/>
            <person name="Brown D.W."/>
            <person name="Nagy L.G."/>
            <person name="Floudas D."/>
            <person name="Held B.W."/>
            <person name="Levasseur A."/>
            <person name="Lombard V."/>
            <person name="Morin E."/>
            <person name="Otillar R."/>
            <person name="Lindquist E.A."/>
            <person name="Sun H."/>
            <person name="LaButti K.M."/>
            <person name="Schmutz J."/>
            <person name="Jabbour D."/>
            <person name="Luo H."/>
            <person name="Baker S.E."/>
            <person name="Pisabarro A.G."/>
            <person name="Walton J.D."/>
            <person name="Blanchette R.A."/>
            <person name="Henrissat B."/>
            <person name="Martin F."/>
            <person name="Cullen D."/>
            <person name="Hibbett D.S."/>
            <person name="Grigoriev I.V."/>
        </authorList>
    </citation>
    <scope>NUCLEOTIDE SEQUENCE [LARGE SCALE GENOMIC DNA]</scope>
    <source>
        <strain evidence="2">CBS 339.88</strain>
    </source>
</reference>
<name>A0A067SSH2_GALM3</name>
<dbReference type="HOGENOM" id="CLU_3106488_0_0_1"/>
<evidence type="ECO:0000313" key="1">
    <source>
        <dbReference type="EMBL" id="KDR72962.1"/>
    </source>
</evidence>
<accession>A0A067SSH2</accession>
<proteinExistence type="predicted"/>
<protein>
    <submittedName>
        <fullName evidence="1">Uncharacterized protein</fullName>
    </submittedName>
</protein>